<dbReference type="Proteomes" id="UP000093819">
    <property type="component" value="Unassembled WGS sequence"/>
</dbReference>
<dbReference type="GO" id="GO:0016810">
    <property type="term" value="F:hydrolase activity, acting on carbon-nitrogen (but not peptide) bonds"/>
    <property type="evidence" value="ECO:0007669"/>
    <property type="project" value="InterPro"/>
</dbReference>
<dbReference type="EMBL" id="LZLR01000004">
    <property type="protein sequence ID" value="OBK27259.1"/>
    <property type="molecule type" value="Genomic_DNA"/>
</dbReference>
<dbReference type="InterPro" id="IPR011059">
    <property type="entry name" value="Metal-dep_hydrolase_composite"/>
</dbReference>
<dbReference type="PANTHER" id="PTHR43794:SF5">
    <property type="entry name" value="CHLOROHYDROLASE FAMILY PROTEIN"/>
    <property type="match status" value="1"/>
</dbReference>
<evidence type="ECO:0000259" key="1">
    <source>
        <dbReference type="Pfam" id="PF01979"/>
    </source>
</evidence>
<comment type="caution">
    <text evidence="2">The sequence shown here is derived from an EMBL/GenBank/DDBJ whole genome shotgun (WGS) entry which is preliminary data.</text>
</comment>
<reference evidence="2 3" key="1">
    <citation type="submission" date="2016-06" db="EMBL/GenBank/DDBJ databases">
        <authorList>
            <person name="Kjaerup R.B."/>
            <person name="Dalgaard T.S."/>
            <person name="Juul-Madsen H.R."/>
        </authorList>
    </citation>
    <scope>NUCLEOTIDE SEQUENCE [LARGE SCALE GENOMIC DNA]</scope>
    <source>
        <strain evidence="2 3">1245335.1</strain>
    </source>
</reference>
<dbReference type="SUPFAM" id="SSF51338">
    <property type="entry name" value="Composite domain of metallo-dependent hydrolases"/>
    <property type="match status" value="1"/>
</dbReference>
<dbReference type="InterPro" id="IPR050287">
    <property type="entry name" value="MTA/SAH_deaminase"/>
</dbReference>
<dbReference type="InterPro" id="IPR032466">
    <property type="entry name" value="Metal_Hydrolase"/>
</dbReference>
<gene>
    <name evidence="2" type="ORF">A5635_11885</name>
</gene>
<organism evidence="2 3">
    <name type="scientific">Mycobacterium asiaticum</name>
    <dbReference type="NCBI Taxonomy" id="1790"/>
    <lineage>
        <taxon>Bacteria</taxon>
        <taxon>Bacillati</taxon>
        <taxon>Actinomycetota</taxon>
        <taxon>Actinomycetes</taxon>
        <taxon>Mycobacteriales</taxon>
        <taxon>Mycobacteriaceae</taxon>
        <taxon>Mycobacterium</taxon>
    </lineage>
</organism>
<dbReference type="Gene3D" id="3.20.20.140">
    <property type="entry name" value="Metal-dependent hydrolases"/>
    <property type="match status" value="1"/>
</dbReference>
<proteinExistence type="predicted"/>
<dbReference type="NCBIfam" id="NF006056">
    <property type="entry name" value="PRK08204.1"/>
    <property type="match status" value="1"/>
</dbReference>
<dbReference type="OrthoDB" id="3189065at2"/>
<dbReference type="Gene3D" id="2.30.40.10">
    <property type="entry name" value="Urease, subunit C, domain 1"/>
    <property type="match status" value="1"/>
</dbReference>
<evidence type="ECO:0000313" key="2">
    <source>
        <dbReference type="EMBL" id="OBK27259.1"/>
    </source>
</evidence>
<dbReference type="InterPro" id="IPR006680">
    <property type="entry name" value="Amidohydro-rel"/>
</dbReference>
<protein>
    <recommendedName>
        <fullName evidence="1">Amidohydrolase-related domain-containing protein</fullName>
    </recommendedName>
</protein>
<dbReference type="Pfam" id="PF01979">
    <property type="entry name" value="Amidohydro_1"/>
    <property type="match status" value="1"/>
</dbReference>
<sequence length="474" mass="50972">MPDSRIVVRGGQIVSMDPELGVLPRGDVLIEDGRIAAVGPSLPAIDAEEIDARGHIVAPGLVDTHRHTWQTQMRAICADWTLLDYFFGIRLSVSPAYTADDVYLGNRLGALEALNAGVTTILDFSHCNNTPEHSDAAVKGLRDSGIRAVFAYGFFDSSPLVPQHFTEHDQRRADFERVAATHFRSADDLLTLGVALTEVGLIPLRHTRAEIETARAHDALVVCHTGSVWSMPTGVAELDAAGLLGPEQIHVHCNALSDTEWDVLARAKAKLSISPETELNMGMGRLVFRAAEQRGIKPTLSADVMSLNSGDLFHQLRMALAFKRWADSEDVNLAGGDPQQVSTTVSQALEWVTVNPAEAMRLHERVGSITVGKRADLILVGGPGISQHPHLDPVGTLVFQTGPGDVRTVLVDGKVVKRDGVLQGVDLTELTARAEASAQAVLQRIRDRGAQLPGTDPAMLELLLALSTANLADA</sequence>
<name>A0A1A3P1W0_MYCAS</name>
<dbReference type="SUPFAM" id="SSF51556">
    <property type="entry name" value="Metallo-dependent hydrolases"/>
    <property type="match status" value="1"/>
</dbReference>
<dbReference type="PANTHER" id="PTHR43794">
    <property type="entry name" value="AMINOHYDROLASE SSNA-RELATED"/>
    <property type="match status" value="1"/>
</dbReference>
<evidence type="ECO:0000313" key="3">
    <source>
        <dbReference type="Proteomes" id="UP000093819"/>
    </source>
</evidence>
<feature type="domain" description="Amidohydrolase-related" evidence="1">
    <location>
        <begin position="56"/>
        <end position="416"/>
    </location>
</feature>
<accession>A0A1A3P1W0</accession>
<dbReference type="AlphaFoldDB" id="A0A1A3P1W0"/>
<dbReference type="RefSeq" id="WP_065033641.1">
    <property type="nucleotide sequence ID" value="NZ_LZLR01000004.1"/>
</dbReference>